<dbReference type="EMBL" id="RAUE01000002">
    <property type="protein sequence ID" value="MBA0309669.1"/>
    <property type="molecule type" value="Genomic_DNA"/>
</dbReference>
<feature type="chain" id="PRO_5043156182" description="Secreted protein" evidence="1">
    <location>
        <begin position="19"/>
        <end position="274"/>
    </location>
</feature>
<dbReference type="Proteomes" id="UP000822271">
    <property type="component" value="Unassembled WGS sequence"/>
</dbReference>
<reference evidence="2" key="1">
    <citation type="submission" date="2018-09" db="EMBL/GenBank/DDBJ databases">
        <authorList>
            <person name="Groschel M."/>
            <person name="Kohl T."/>
            <person name="Conchillo-Sole O."/>
            <person name="Mamat U."/>
            <person name="Yero D."/>
            <person name="Niemann S."/>
            <person name="Daura X."/>
            <person name="Gibert I."/>
        </authorList>
    </citation>
    <scope>NUCLEOTIDE SEQUENCE</scope>
    <source>
        <strain evidence="2">OG156</strain>
    </source>
</reference>
<accession>A0A2J0SR30</accession>
<evidence type="ECO:0000313" key="3">
    <source>
        <dbReference type="Proteomes" id="UP000822271"/>
    </source>
</evidence>
<organism evidence="2 3">
    <name type="scientific">Stenotrophomonas maltophilia</name>
    <name type="common">Pseudomonas maltophilia</name>
    <name type="synonym">Xanthomonas maltophilia</name>
    <dbReference type="NCBI Taxonomy" id="40324"/>
    <lineage>
        <taxon>Bacteria</taxon>
        <taxon>Pseudomonadati</taxon>
        <taxon>Pseudomonadota</taxon>
        <taxon>Gammaproteobacteria</taxon>
        <taxon>Lysobacterales</taxon>
        <taxon>Lysobacteraceae</taxon>
        <taxon>Stenotrophomonas</taxon>
        <taxon>Stenotrophomonas maltophilia group</taxon>
    </lineage>
</organism>
<gene>
    <name evidence="2" type="ORF">D7Y33_01295</name>
</gene>
<sequence>MLKPIITGLLGTSLSATAAPTGALSLEETFDAYVRVVTQDDERARTALRESLQTASKHAFPGIGDTVDALHIHQGPALGSNDPIAMAVKARWHSIHCKEVERADSGSPDRVTIRYHCGVPDVSSFFATYREHREQFVAVDAVASIQPAKMAFAQVLTQAPNSTFDTTAEFFRAGEGGPWASTDMMFLGLALLQKMLPFREWNERIEAESITARTGIPACDLLLDARLKAARIHDSVDPSSDDATFQNVLEETVSGMGPDEARAHCRALQERHRP</sequence>
<dbReference type="AlphaFoldDB" id="A0A2J0SR30"/>
<reference evidence="2" key="2">
    <citation type="journal article" date="2020" name="Front. Microbiol.">
        <title>Genetic Variants of the DSF Quorum Sensing System in Stenotrophomonas maltophilia Influence Virulence and Resistance Phenotypes Among Genotypically Diverse Clinical Isolates.</title>
        <authorList>
            <person name="Yero D."/>
            <person name="Huedo P."/>
            <person name="Conchillo-Sole O."/>
            <person name="Martinez-Servat S."/>
            <person name="Mamat U."/>
            <person name="Coves X."/>
            <person name="Llanas F."/>
            <person name="Roca I."/>
            <person name="Vila J."/>
            <person name="Schaible U.E."/>
            <person name="Daura X."/>
            <person name="Gibert I."/>
        </authorList>
    </citation>
    <scope>NUCLEOTIDE SEQUENCE</scope>
    <source>
        <strain evidence="2">OG156</strain>
    </source>
</reference>
<evidence type="ECO:0000256" key="1">
    <source>
        <dbReference type="SAM" id="SignalP"/>
    </source>
</evidence>
<comment type="caution">
    <text evidence="2">The sequence shown here is derived from an EMBL/GenBank/DDBJ whole genome shotgun (WGS) entry which is preliminary data.</text>
</comment>
<evidence type="ECO:0008006" key="4">
    <source>
        <dbReference type="Google" id="ProtNLM"/>
    </source>
</evidence>
<feature type="signal peptide" evidence="1">
    <location>
        <begin position="1"/>
        <end position="18"/>
    </location>
</feature>
<name>A0A2J0SR30_STEMA</name>
<keyword evidence="1" id="KW-0732">Signal</keyword>
<evidence type="ECO:0000313" key="2">
    <source>
        <dbReference type="EMBL" id="MBA0309669.1"/>
    </source>
</evidence>
<proteinExistence type="predicted"/>
<protein>
    <recommendedName>
        <fullName evidence="4">Secreted protein</fullName>
    </recommendedName>
</protein>